<dbReference type="InterPro" id="IPR006553">
    <property type="entry name" value="Leu-rich_rpt_Cys-con_subtyp"/>
</dbReference>
<dbReference type="EMBL" id="JAEHOE010000008">
    <property type="protein sequence ID" value="KAG2498821.1"/>
    <property type="molecule type" value="Genomic_DNA"/>
</dbReference>
<evidence type="ECO:0000256" key="4">
    <source>
        <dbReference type="ARBA" id="ARBA00022737"/>
    </source>
</evidence>
<dbReference type="PANTHER" id="PTHR24113">
    <property type="entry name" value="RAN GTPASE-ACTIVATING PROTEIN 1"/>
    <property type="match status" value="1"/>
</dbReference>
<evidence type="ECO:0000256" key="5">
    <source>
        <dbReference type="SAM" id="MobiDB-lite"/>
    </source>
</evidence>
<organism evidence="6 7">
    <name type="scientific">Edaphochlamys debaryana</name>
    <dbReference type="NCBI Taxonomy" id="47281"/>
    <lineage>
        <taxon>Eukaryota</taxon>
        <taxon>Viridiplantae</taxon>
        <taxon>Chlorophyta</taxon>
        <taxon>core chlorophytes</taxon>
        <taxon>Chlorophyceae</taxon>
        <taxon>CS clade</taxon>
        <taxon>Chlamydomonadales</taxon>
        <taxon>Chlamydomonadales incertae sedis</taxon>
        <taxon>Edaphochlamys</taxon>
    </lineage>
</organism>
<dbReference type="SUPFAM" id="SSF52047">
    <property type="entry name" value="RNI-like"/>
    <property type="match status" value="2"/>
</dbReference>
<keyword evidence="3" id="KW-0433">Leucine-rich repeat</keyword>
<dbReference type="GO" id="GO:0048471">
    <property type="term" value="C:perinuclear region of cytoplasm"/>
    <property type="evidence" value="ECO:0007669"/>
    <property type="project" value="TreeGrafter"/>
</dbReference>
<dbReference type="InterPro" id="IPR027038">
    <property type="entry name" value="RanGap"/>
</dbReference>
<reference evidence="6" key="1">
    <citation type="journal article" date="2020" name="bioRxiv">
        <title>Comparative genomics of Chlamydomonas.</title>
        <authorList>
            <person name="Craig R.J."/>
            <person name="Hasan A.R."/>
            <person name="Ness R.W."/>
            <person name="Keightley P.D."/>
        </authorList>
    </citation>
    <scope>NUCLEOTIDE SEQUENCE</scope>
    <source>
        <strain evidence="6">CCAP 11/70</strain>
    </source>
</reference>
<dbReference type="Gene3D" id="3.80.10.10">
    <property type="entry name" value="Ribonuclease Inhibitor"/>
    <property type="match status" value="3"/>
</dbReference>
<dbReference type="GO" id="GO:0005829">
    <property type="term" value="C:cytosol"/>
    <property type="evidence" value="ECO:0007669"/>
    <property type="project" value="TreeGrafter"/>
</dbReference>
<sequence length="490" mass="47561">MVWGQVGTRGLDDLASRLAANDPKLQSLTILKQRRFGHDDVALLVRSMASNTHLTELYASSHPLTPAAAGLLGDMLAAPACPLRHLCAGDSSLGDEGVAALARGVGATKSLTSLDLAAKGLGPRGAAALAAALATAEPLTHLVLSSNPNLGDAGLAALCGAASTAAADAAEAGSAAAGADEGAGAGSSAPAPAAPVWAGLRRLELAGCGVTAAGVRALASSANAARLEELRLEGNALGPQGGEALAALLQAATALRSLHLRGTELGDEGGEQLAAALAGARAPSGEDQAGPSGGGGGRSLTHLDLADCRLGSKTMAALCSALESGAGSLQALVLAGNGAVGDADAAGLGAALAARQGPALQELDLSGTTVGSATLEALSSAPGLRQLGLVGCPLGPAGAAALASSLRSEGRWADLEGLSVSGTGLGMAEAGALLAALQEGSAPRLTSLEMGANPATQDDAFPGLLEGLRAARPGLAVYWRAGDDPAPVSR</sequence>
<gene>
    <name evidence="6" type="ORF">HYH03_003014</name>
</gene>
<dbReference type="SMART" id="SM00368">
    <property type="entry name" value="LRR_RI"/>
    <property type="match status" value="11"/>
</dbReference>
<name>A0A836C381_9CHLO</name>
<dbReference type="GO" id="GO:0031267">
    <property type="term" value="F:small GTPase binding"/>
    <property type="evidence" value="ECO:0007669"/>
    <property type="project" value="TreeGrafter"/>
</dbReference>
<evidence type="ECO:0000313" key="6">
    <source>
        <dbReference type="EMBL" id="KAG2498821.1"/>
    </source>
</evidence>
<keyword evidence="4" id="KW-0677">Repeat</keyword>
<protein>
    <submittedName>
        <fullName evidence="6">Uncharacterized protein</fullName>
    </submittedName>
</protein>
<evidence type="ECO:0000256" key="2">
    <source>
        <dbReference type="ARBA" id="ARBA00022468"/>
    </source>
</evidence>
<keyword evidence="7" id="KW-1185">Reference proteome</keyword>
<dbReference type="Pfam" id="PF13516">
    <property type="entry name" value="LRR_6"/>
    <property type="match status" value="5"/>
</dbReference>
<dbReference type="OrthoDB" id="547042at2759"/>
<dbReference type="InterPro" id="IPR001611">
    <property type="entry name" value="Leu-rich_rpt"/>
</dbReference>
<evidence type="ECO:0000256" key="3">
    <source>
        <dbReference type="ARBA" id="ARBA00022614"/>
    </source>
</evidence>
<dbReference type="InterPro" id="IPR032675">
    <property type="entry name" value="LRR_dom_sf"/>
</dbReference>
<evidence type="ECO:0000313" key="7">
    <source>
        <dbReference type="Proteomes" id="UP000612055"/>
    </source>
</evidence>
<dbReference type="SMART" id="SM00367">
    <property type="entry name" value="LRR_CC"/>
    <property type="match status" value="6"/>
</dbReference>
<accession>A0A836C381</accession>
<comment type="caution">
    <text evidence="6">The sequence shown here is derived from an EMBL/GenBank/DDBJ whole genome shotgun (WGS) entry which is preliminary data.</text>
</comment>
<dbReference type="GO" id="GO:0005634">
    <property type="term" value="C:nucleus"/>
    <property type="evidence" value="ECO:0007669"/>
    <property type="project" value="TreeGrafter"/>
</dbReference>
<keyword evidence="2" id="KW-0343">GTPase activation</keyword>
<evidence type="ECO:0000256" key="1">
    <source>
        <dbReference type="ARBA" id="ARBA00004430"/>
    </source>
</evidence>
<dbReference type="GO" id="GO:0006913">
    <property type="term" value="P:nucleocytoplasmic transport"/>
    <property type="evidence" value="ECO:0007669"/>
    <property type="project" value="TreeGrafter"/>
</dbReference>
<dbReference type="AlphaFoldDB" id="A0A836C381"/>
<proteinExistence type="predicted"/>
<dbReference type="GO" id="GO:0005096">
    <property type="term" value="F:GTPase activator activity"/>
    <property type="evidence" value="ECO:0007669"/>
    <property type="project" value="UniProtKB-KW"/>
</dbReference>
<feature type="region of interest" description="Disordered" evidence="5">
    <location>
        <begin position="277"/>
        <end position="298"/>
    </location>
</feature>
<dbReference type="GO" id="GO:0005930">
    <property type="term" value="C:axoneme"/>
    <property type="evidence" value="ECO:0007669"/>
    <property type="project" value="UniProtKB-SubCell"/>
</dbReference>
<dbReference type="PANTHER" id="PTHR24113:SF12">
    <property type="entry name" value="RAN GTPASE-ACTIVATING PROTEIN 1"/>
    <property type="match status" value="1"/>
</dbReference>
<dbReference type="Proteomes" id="UP000612055">
    <property type="component" value="Unassembled WGS sequence"/>
</dbReference>
<comment type="subcellular location">
    <subcellularLocation>
        <location evidence="1">Cytoplasm</location>
        <location evidence="1">Cytoskeleton</location>
        <location evidence="1">Cilium axoneme</location>
    </subcellularLocation>
</comment>